<feature type="signal peptide" evidence="10">
    <location>
        <begin position="1"/>
        <end position="31"/>
    </location>
</feature>
<dbReference type="EMBL" id="OZ023719">
    <property type="protein sequence ID" value="CAK9868538.1"/>
    <property type="molecule type" value="Genomic_DNA"/>
</dbReference>
<evidence type="ECO:0000256" key="8">
    <source>
        <dbReference type="ARBA" id="ARBA00022989"/>
    </source>
</evidence>
<evidence type="ECO:0000256" key="7">
    <source>
        <dbReference type="ARBA" id="ARBA00022824"/>
    </source>
</evidence>
<evidence type="ECO:0000256" key="6">
    <source>
        <dbReference type="ARBA" id="ARBA00022729"/>
    </source>
</evidence>
<feature type="chain" id="PRO_5045006836" description="Dolichyl-diphosphooligosaccharide--protein glycosyltransferase subunit 1" evidence="10">
    <location>
        <begin position="32"/>
        <end position="620"/>
    </location>
</feature>
<dbReference type="InterPro" id="IPR007676">
    <property type="entry name" value="Ribophorin_I"/>
</dbReference>
<dbReference type="PANTHER" id="PTHR21049:SF0">
    <property type="entry name" value="DOLICHYL-DIPHOSPHOOLIGOSACCHARIDE--PROTEIN GLYCOSYLTRANSFERASE SUBUNIT 1"/>
    <property type="match status" value="1"/>
</dbReference>
<comment type="pathway">
    <text evidence="3 10">Protein modification; protein glycosylation.</text>
</comment>
<keyword evidence="7 10" id="KW-0256">Endoplasmic reticulum</keyword>
<comment type="similarity">
    <text evidence="4 10">Belongs to the OST1 family.</text>
</comment>
<dbReference type="Proteomes" id="UP001497522">
    <property type="component" value="Chromosome 18"/>
</dbReference>
<proteinExistence type="inferred from homology"/>
<keyword evidence="8 10" id="KW-1133">Transmembrane helix</keyword>
<comment type="function">
    <text evidence="1 10">Subunit of the oligosaccharyl transferase (OST) complex that catalyzes the initial transfer of a defined glycan (Glc(3)Man(9)GlcNAc(2) in eukaryotes) from the lipid carrier dolichol-pyrophosphate to an asparagine residue within an Asn-X-Ser/Thr consensus motif in nascent polypeptide chains, the first step in protein N-glycosylation. N-glycosylation occurs cotranslationally and the complex associates with the Sec61 complex at the channel-forming translocon complex that mediates protein translocation across the endoplasmic reticulum (ER). All subunits are required for a maximal enzyme activity.</text>
</comment>
<gene>
    <name evidence="11" type="ORF">CSSPJE1EN2_LOCUS11497</name>
</gene>
<keyword evidence="6 10" id="KW-0732">Signal</keyword>
<evidence type="ECO:0000256" key="10">
    <source>
        <dbReference type="RuleBase" id="RU361143"/>
    </source>
</evidence>
<accession>A0ABP1B1C7</accession>
<organism evidence="11 12">
    <name type="scientific">Sphagnum jensenii</name>
    <dbReference type="NCBI Taxonomy" id="128206"/>
    <lineage>
        <taxon>Eukaryota</taxon>
        <taxon>Viridiplantae</taxon>
        <taxon>Streptophyta</taxon>
        <taxon>Embryophyta</taxon>
        <taxon>Bryophyta</taxon>
        <taxon>Sphagnophytina</taxon>
        <taxon>Sphagnopsida</taxon>
        <taxon>Sphagnales</taxon>
        <taxon>Sphagnaceae</taxon>
        <taxon>Sphagnum</taxon>
    </lineage>
</organism>
<name>A0ABP1B1C7_9BRYO</name>
<evidence type="ECO:0000256" key="3">
    <source>
        <dbReference type="ARBA" id="ARBA00004922"/>
    </source>
</evidence>
<keyword evidence="12" id="KW-1185">Reference proteome</keyword>
<comment type="subunit">
    <text evidence="10">Component of the oligosaccharyltransferase (OST) complex.</text>
</comment>
<evidence type="ECO:0000256" key="1">
    <source>
        <dbReference type="ARBA" id="ARBA00002791"/>
    </source>
</evidence>
<dbReference type="PANTHER" id="PTHR21049">
    <property type="entry name" value="RIBOPHORIN I"/>
    <property type="match status" value="1"/>
</dbReference>
<keyword evidence="5 10" id="KW-0812">Transmembrane</keyword>
<evidence type="ECO:0000256" key="9">
    <source>
        <dbReference type="ARBA" id="ARBA00023136"/>
    </source>
</evidence>
<sequence length="620" mass="69342">MELLQRSFRLPLLLFLIVAAASSYLISPAAADLVLNRVDRRVDLTSQIVRIASSLKVENAGTDDVSEILFSLSREHAEKVAFLQAVLVEGKSKSKSKSTAVILTVTPGSSDGGVMLFSVALPKPLKGGDSLSLETYVVLTHVLKPFPEEIGQSDAQLVLFHESAYFLSPYPVKVQSTTFKLPSSRVESYSKVGVTKLVDSEVRYGPYENVEALATAPITLHFENNQPFAVVEELVREIEISHWGNIYVTENYKLSHGGARHKGSFSRFDYQSRPAQSGAASFRHLLARLPPRAHSVYYRDEIGNISTSHLRSDFKKTELELEPRYPLFGGWKVTFTLGYSVPLEDFMYKSSDGRRFLNITFGSSFGHVVVDNLIVKVVLPEGSTQPTISVPFAVEQDKEIKHTYLDTVGRPVVVLTKKNAVPEHHNIFFQVYYRFNSIAMLAEPLLLVTGFFAFFVLCIAYVHFDFPISKSSASFQAQVQREELVDLVQRLQKVMGIRGEAADRLEASLRDVARSGDTAPCKVARKTADATWKETSKDLKALSESFHLSARSSFVLPKVEVLLQKEKEMVEKLQQKQVATVEAYERKLSSKDIDARIAPLQSKYSTLKQEVRDLIYALDD</sequence>
<feature type="transmembrane region" description="Helical" evidence="10">
    <location>
        <begin position="445"/>
        <end position="464"/>
    </location>
</feature>
<evidence type="ECO:0000256" key="5">
    <source>
        <dbReference type="ARBA" id="ARBA00022692"/>
    </source>
</evidence>
<protein>
    <recommendedName>
        <fullName evidence="10">Dolichyl-diphosphooligosaccharide--protein glycosyltransferase subunit 1</fullName>
    </recommendedName>
</protein>
<comment type="subcellular location">
    <subcellularLocation>
        <location evidence="2 10">Endoplasmic reticulum membrane</location>
        <topology evidence="2 10">Single-pass type I membrane protein</topology>
    </subcellularLocation>
</comment>
<evidence type="ECO:0000256" key="2">
    <source>
        <dbReference type="ARBA" id="ARBA00004115"/>
    </source>
</evidence>
<evidence type="ECO:0000313" key="12">
    <source>
        <dbReference type="Proteomes" id="UP001497522"/>
    </source>
</evidence>
<evidence type="ECO:0000313" key="11">
    <source>
        <dbReference type="EMBL" id="CAK9868538.1"/>
    </source>
</evidence>
<reference evidence="11" key="1">
    <citation type="submission" date="2024-03" db="EMBL/GenBank/DDBJ databases">
        <authorList>
            <consortium name="ELIXIR-Norway"/>
            <consortium name="Elixir Norway"/>
        </authorList>
    </citation>
    <scope>NUCLEOTIDE SEQUENCE</scope>
</reference>
<keyword evidence="9 10" id="KW-0472">Membrane</keyword>
<dbReference type="Pfam" id="PF04597">
    <property type="entry name" value="Ribophorin_I"/>
    <property type="match status" value="1"/>
</dbReference>
<evidence type="ECO:0000256" key="4">
    <source>
        <dbReference type="ARBA" id="ARBA00008905"/>
    </source>
</evidence>